<dbReference type="PRINTS" id="PR00981">
    <property type="entry name" value="TRNASYNTHSER"/>
</dbReference>
<feature type="domain" description="Aminoacyl-transfer RNA synthetases class-II family profile" evidence="8">
    <location>
        <begin position="120"/>
        <end position="315"/>
    </location>
</feature>
<keyword evidence="10" id="KW-1185">Reference proteome</keyword>
<dbReference type="FunFam" id="3.30.930.10:FF:000078">
    <property type="entry name" value="Seryl-tRNA synthetase"/>
    <property type="match status" value="1"/>
</dbReference>
<evidence type="ECO:0000256" key="7">
    <source>
        <dbReference type="ARBA" id="ARBA00031113"/>
    </source>
</evidence>
<evidence type="ECO:0000259" key="8">
    <source>
        <dbReference type="PROSITE" id="PS50862"/>
    </source>
</evidence>
<dbReference type="InterPro" id="IPR002317">
    <property type="entry name" value="Ser-tRNA-ligase_type_1"/>
</dbReference>
<dbReference type="AlphaFoldDB" id="T1GUP6"/>
<keyword evidence="4" id="KW-0547">Nucleotide-binding</keyword>
<dbReference type="Pfam" id="PF00587">
    <property type="entry name" value="tRNA-synt_2b"/>
    <property type="match status" value="1"/>
</dbReference>
<dbReference type="STRING" id="36166.T1GUP6"/>
<evidence type="ECO:0000313" key="10">
    <source>
        <dbReference type="Proteomes" id="UP000015102"/>
    </source>
</evidence>
<dbReference type="Gene3D" id="3.30.930.10">
    <property type="entry name" value="Bira Bifunctional Protein, Domain 2"/>
    <property type="match status" value="1"/>
</dbReference>
<dbReference type="PANTHER" id="PTHR11778">
    <property type="entry name" value="SERYL-TRNA SYNTHETASE"/>
    <property type="match status" value="1"/>
</dbReference>
<accession>T1GUP6</accession>
<dbReference type="InterPro" id="IPR045864">
    <property type="entry name" value="aa-tRNA-synth_II/BPL/LPL"/>
</dbReference>
<dbReference type="HOGENOM" id="CLU_023797_4_0_1"/>
<evidence type="ECO:0000256" key="5">
    <source>
        <dbReference type="ARBA" id="ARBA00022840"/>
    </source>
</evidence>
<evidence type="ECO:0000256" key="4">
    <source>
        <dbReference type="ARBA" id="ARBA00022741"/>
    </source>
</evidence>
<dbReference type="EMBL" id="CAQQ02392188">
    <property type="status" value="NOT_ANNOTATED_CDS"/>
    <property type="molecule type" value="Genomic_DNA"/>
</dbReference>
<dbReference type="GO" id="GO:0006434">
    <property type="term" value="P:seryl-tRNA aminoacylation"/>
    <property type="evidence" value="ECO:0007669"/>
    <property type="project" value="InterPro"/>
</dbReference>
<keyword evidence="6" id="KW-0030">Aminoacyl-tRNA synthetase</keyword>
<dbReference type="PROSITE" id="PS50862">
    <property type="entry name" value="AA_TRNA_LIGASE_II"/>
    <property type="match status" value="1"/>
</dbReference>
<reference evidence="9" key="2">
    <citation type="submission" date="2015-06" db="UniProtKB">
        <authorList>
            <consortium name="EnsemblMetazoa"/>
        </authorList>
    </citation>
    <scope>IDENTIFICATION</scope>
</reference>
<dbReference type="OMA" id="FHAHTIN"/>
<sequence length="321" mass="36775">MDNLEKYANLRKSVNNIPEIRKLLTSLQESTDSETSKLLSDQLKQELSRLPNETHPDVMDLHEPVILKTYNKFPEFPSPPHDFDDIAKKLNLIRSSHLGNFCGHKSYYFLGALAELEHALVRYALDNIRPKGFKYITVPDVLPPEIIQGCGMQTDGERNQVYKLESGLCLSGTSEMALAGFFHNKILEEDELPIKLTAASRCFRAETSGTHDEKGIYRVHQFTKVEMFSVCTETQSDALLEEFKNTEIEMFEKIGIHFKLLDMPPNELGAPAYRKYDIESWMPGRNFWGEISSCSNCTDYQAQRLNIKYRQRVGKLNLSIL</sequence>
<comment type="similarity">
    <text evidence="1">Belongs to the class-II aminoacyl-tRNA synthetase family. Type-1 seryl-tRNA synthetase subfamily.</text>
</comment>
<dbReference type="Proteomes" id="UP000015102">
    <property type="component" value="Unassembled WGS sequence"/>
</dbReference>
<keyword evidence="3" id="KW-0436">Ligase</keyword>
<evidence type="ECO:0000256" key="3">
    <source>
        <dbReference type="ARBA" id="ARBA00022598"/>
    </source>
</evidence>
<dbReference type="InterPro" id="IPR002314">
    <property type="entry name" value="aa-tRNA-synt_IIb"/>
</dbReference>
<dbReference type="GO" id="GO:0005524">
    <property type="term" value="F:ATP binding"/>
    <property type="evidence" value="ECO:0007669"/>
    <property type="project" value="UniProtKB-KW"/>
</dbReference>
<keyword evidence="5" id="KW-0067">ATP-binding</keyword>
<protein>
    <recommendedName>
        <fullName evidence="2">serine--tRNA ligase</fullName>
        <ecNumber evidence="2">6.1.1.11</ecNumber>
    </recommendedName>
    <alternativeName>
        <fullName evidence="7">Seryl-tRNA synthetase</fullName>
    </alternativeName>
</protein>
<name>T1GUP6_MEGSC</name>
<proteinExistence type="inferred from homology"/>
<dbReference type="EC" id="6.1.1.11" evidence="2"/>
<dbReference type="SUPFAM" id="SSF55681">
    <property type="entry name" value="Class II aaRS and biotin synthetases"/>
    <property type="match status" value="1"/>
</dbReference>
<evidence type="ECO:0000256" key="6">
    <source>
        <dbReference type="ARBA" id="ARBA00023146"/>
    </source>
</evidence>
<evidence type="ECO:0000256" key="2">
    <source>
        <dbReference type="ARBA" id="ARBA00012840"/>
    </source>
</evidence>
<dbReference type="GO" id="GO:0004828">
    <property type="term" value="F:serine-tRNA ligase activity"/>
    <property type="evidence" value="ECO:0007669"/>
    <property type="project" value="UniProtKB-EC"/>
</dbReference>
<evidence type="ECO:0000313" key="9">
    <source>
        <dbReference type="EnsemblMetazoa" id="MESCA007464-PA"/>
    </source>
</evidence>
<dbReference type="InterPro" id="IPR006195">
    <property type="entry name" value="aa-tRNA-synth_II"/>
</dbReference>
<evidence type="ECO:0000256" key="1">
    <source>
        <dbReference type="ARBA" id="ARBA00010728"/>
    </source>
</evidence>
<dbReference type="EnsemblMetazoa" id="MESCA007464-RA">
    <property type="protein sequence ID" value="MESCA007464-PA"/>
    <property type="gene ID" value="MESCA007464"/>
</dbReference>
<organism evidence="9 10">
    <name type="scientific">Megaselia scalaris</name>
    <name type="common">Humpbacked fly</name>
    <name type="synonym">Phora scalaris</name>
    <dbReference type="NCBI Taxonomy" id="36166"/>
    <lineage>
        <taxon>Eukaryota</taxon>
        <taxon>Metazoa</taxon>
        <taxon>Ecdysozoa</taxon>
        <taxon>Arthropoda</taxon>
        <taxon>Hexapoda</taxon>
        <taxon>Insecta</taxon>
        <taxon>Pterygota</taxon>
        <taxon>Neoptera</taxon>
        <taxon>Endopterygota</taxon>
        <taxon>Diptera</taxon>
        <taxon>Brachycera</taxon>
        <taxon>Muscomorpha</taxon>
        <taxon>Platypezoidea</taxon>
        <taxon>Phoridae</taxon>
        <taxon>Megaseliini</taxon>
        <taxon>Megaselia</taxon>
    </lineage>
</organism>
<reference evidence="10" key="1">
    <citation type="submission" date="2013-02" db="EMBL/GenBank/DDBJ databases">
        <authorList>
            <person name="Hughes D."/>
        </authorList>
    </citation>
    <scope>NUCLEOTIDE SEQUENCE</scope>
    <source>
        <strain>Durham</strain>
        <strain evidence="10">NC isolate 2 -- Noor lab</strain>
    </source>
</reference>